<dbReference type="Pfam" id="PF00307">
    <property type="entry name" value="CH"/>
    <property type="match status" value="1"/>
</dbReference>
<dbReference type="GO" id="GO:0031110">
    <property type="term" value="P:regulation of microtubule polymerization or depolymerization"/>
    <property type="evidence" value="ECO:0007669"/>
    <property type="project" value="TreeGrafter"/>
</dbReference>
<dbReference type="SMART" id="SM00033">
    <property type="entry name" value="CH"/>
    <property type="match status" value="1"/>
</dbReference>
<dbReference type="PANTHER" id="PTHR46756:SF14">
    <property type="entry name" value="GAS2-LIKE PROTEIN 2"/>
    <property type="match status" value="1"/>
</dbReference>
<dbReference type="GO" id="GO:0035371">
    <property type="term" value="C:microtubule plus-end"/>
    <property type="evidence" value="ECO:0007669"/>
    <property type="project" value="TreeGrafter"/>
</dbReference>
<protein>
    <submittedName>
        <fullName evidence="8">Growth arrest specific 2 like 2</fullName>
    </submittedName>
</protein>
<evidence type="ECO:0000259" key="7">
    <source>
        <dbReference type="PROSITE" id="PS51460"/>
    </source>
</evidence>
<dbReference type="GO" id="GO:0051764">
    <property type="term" value="P:actin crosslink formation"/>
    <property type="evidence" value="ECO:0007669"/>
    <property type="project" value="TreeGrafter"/>
</dbReference>
<dbReference type="Proteomes" id="UP000694420">
    <property type="component" value="Unplaced"/>
</dbReference>
<evidence type="ECO:0000313" key="9">
    <source>
        <dbReference type="Proteomes" id="UP000694420"/>
    </source>
</evidence>
<dbReference type="PROSITE" id="PS50021">
    <property type="entry name" value="CH"/>
    <property type="match status" value="1"/>
</dbReference>
<feature type="domain" description="Calponin-homology (CH)" evidence="6">
    <location>
        <begin position="26"/>
        <end position="153"/>
    </location>
</feature>
<evidence type="ECO:0000256" key="1">
    <source>
        <dbReference type="ARBA" id="ARBA00004245"/>
    </source>
</evidence>
<reference evidence="8" key="2">
    <citation type="submission" date="2025-09" db="UniProtKB">
        <authorList>
            <consortium name="Ensembl"/>
        </authorList>
    </citation>
    <scope>IDENTIFICATION</scope>
</reference>
<dbReference type="GO" id="GO:0005884">
    <property type="term" value="C:actin filament"/>
    <property type="evidence" value="ECO:0007669"/>
    <property type="project" value="TreeGrafter"/>
</dbReference>
<dbReference type="GO" id="GO:1904825">
    <property type="term" value="P:protein localization to microtubule plus-end"/>
    <property type="evidence" value="ECO:0007669"/>
    <property type="project" value="TreeGrafter"/>
</dbReference>
<dbReference type="FunFam" id="1.10.418.10:FF:000047">
    <property type="entry name" value="Growth arrest specific 2 like 1"/>
    <property type="match status" value="1"/>
</dbReference>
<dbReference type="Ensembl" id="ENSNPET00000015617.1">
    <property type="protein sequence ID" value="ENSNPEP00000015240.1"/>
    <property type="gene ID" value="ENSNPEG00000011366.1"/>
</dbReference>
<keyword evidence="2" id="KW-0963">Cytoplasm</keyword>
<dbReference type="InterPro" id="IPR036534">
    <property type="entry name" value="GAR_dom_sf"/>
</dbReference>
<dbReference type="GO" id="GO:0005737">
    <property type="term" value="C:cytoplasm"/>
    <property type="evidence" value="ECO:0007669"/>
    <property type="project" value="TreeGrafter"/>
</dbReference>
<dbReference type="GO" id="GO:0008017">
    <property type="term" value="F:microtubule binding"/>
    <property type="evidence" value="ECO:0007669"/>
    <property type="project" value="InterPro"/>
</dbReference>
<proteinExistence type="inferred from homology"/>
<keyword evidence="9" id="KW-1185">Reference proteome</keyword>
<dbReference type="Pfam" id="PF02187">
    <property type="entry name" value="GAS2"/>
    <property type="match status" value="1"/>
</dbReference>
<evidence type="ECO:0000256" key="2">
    <source>
        <dbReference type="ARBA" id="ARBA00022490"/>
    </source>
</evidence>
<dbReference type="CDD" id="cd21268">
    <property type="entry name" value="CH_GAS2L1_2"/>
    <property type="match status" value="1"/>
</dbReference>
<organism evidence="8 9">
    <name type="scientific">Nothoprocta perdicaria</name>
    <name type="common">Chilean tinamou</name>
    <name type="synonym">Crypturus perdicarius</name>
    <dbReference type="NCBI Taxonomy" id="30464"/>
    <lineage>
        <taxon>Eukaryota</taxon>
        <taxon>Metazoa</taxon>
        <taxon>Chordata</taxon>
        <taxon>Craniata</taxon>
        <taxon>Vertebrata</taxon>
        <taxon>Euteleostomi</taxon>
        <taxon>Archelosauria</taxon>
        <taxon>Archosauria</taxon>
        <taxon>Dinosauria</taxon>
        <taxon>Saurischia</taxon>
        <taxon>Theropoda</taxon>
        <taxon>Coelurosauria</taxon>
        <taxon>Aves</taxon>
        <taxon>Palaeognathae</taxon>
        <taxon>Tinamiformes</taxon>
        <taxon>Tinamidae</taxon>
        <taxon>Nothoprocta</taxon>
    </lineage>
</organism>
<dbReference type="InterPro" id="IPR036872">
    <property type="entry name" value="CH_dom_sf"/>
</dbReference>
<reference evidence="8" key="1">
    <citation type="submission" date="2025-08" db="UniProtKB">
        <authorList>
            <consortium name="Ensembl"/>
        </authorList>
    </citation>
    <scope>IDENTIFICATION</scope>
</reference>
<evidence type="ECO:0000256" key="5">
    <source>
        <dbReference type="SAM" id="MobiDB-lite"/>
    </source>
</evidence>
<dbReference type="PROSITE" id="PS51460">
    <property type="entry name" value="GAR"/>
    <property type="match status" value="1"/>
</dbReference>
<dbReference type="GO" id="GO:0001578">
    <property type="term" value="P:microtubule bundle formation"/>
    <property type="evidence" value="ECO:0007669"/>
    <property type="project" value="TreeGrafter"/>
</dbReference>
<dbReference type="SUPFAM" id="SSF143575">
    <property type="entry name" value="GAS2 domain-like"/>
    <property type="match status" value="1"/>
</dbReference>
<comment type="subcellular location">
    <subcellularLocation>
        <location evidence="1">Cytoplasm</location>
        <location evidence="1">Cytoskeleton</location>
    </subcellularLocation>
</comment>
<dbReference type="SUPFAM" id="SSF47576">
    <property type="entry name" value="Calponin-homology domain, CH-domain"/>
    <property type="match status" value="1"/>
</dbReference>
<feature type="region of interest" description="Disordered" evidence="5">
    <location>
        <begin position="272"/>
        <end position="361"/>
    </location>
</feature>
<evidence type="ECO:0000259" key="6">
    <source>
        <dbReference type="PROSITE" id="PS50021"/>
    </source>
</evidence>
<dbReference type="PANTHER" id="PTHR46756">
    <property type="entry name" value="TRANSGELIN"/>
    <property type="match status" value="1"/>
</dbReference>
<gene>
    <name evidence="8" type="primary">GAS2L2</name>
</gene>
<accession>A0A8C6ZK80</accession>
<keyword evidence="3" id="KW-0206">Cytoskeleton</keyword>
<name>A0A8C6ZK80_NOTPE</name>
<dbReference type="InterPro" id="IPR001715">
    <property type="entry name" value="CH_dom"/>
</dbReference>
<dbReference type="InterPro" id="IPR003108">
    <property type="entry name" value="GAR_dom"/>
</dbReference>
<dbReference type="GO" id="GO:0051015">
    <property type="term" value="F:actin filament binding"/>
    <property type="evidence" value="ECO:0007669"/>
    <property type="project" value="TreeGrafter"/>
</dbReference>
<comment type="similarity">
    <text evidence="4">Belongs to the GAS2 family.</text>
</comment>
<sequence>MMNPKGIPGAAEQSIRPYKSSEQYLYAMKEDLAEWLKELYGLDIEAGTFATALETGAALCAHANNVTRAAAELARARPERARCLRLPAAGVTCNPAAQPGTFQARDNVSNFIRWCRKEMGIKEVLMFETEDLVLRKNEKNFVLCLLEVARRASRFGMSAPTLVQMEEEIEEELRRELDLPPGEAPLLRPPRRPQAFQNLDQMVGSRCTCPVQFPMIKMSEGKYRVGDSSTLIFVRILRSHVMVRVGGGWDTLEHYLDKHDPCRCTSLCDPQPQRSAAPIPMAGHPQPSPQPGKPPAREPGSPGTGAASVTPAAPQPHEPTREQHQGPWQSPRAPPAPPGPFAAWMLCGGGSPGCSARLPGR</sequence>
<dbReference type="Gene3D" id="3.30.920.20">
    <property type="entry name" value="Gas2-like domain"/>
    <property type="match status" value="1"/>
</dbReference>
<dbReference type="GO" id="GO:0008093">
    <property type="term" value="F:cytoskeletal anchor activity"/>
    <property type="evidence" value="ECO:0007669"/>
    <property type="project" value="TreeGrafter"/>
</dbReference>
<dbReference type="GO" id="GO:0001725">
    <property type="term" value="C:stress fiber"/>
    <property type="evidence" value="ECO:0007669"/>
    <property type="project" value="TreeGrafter"/>
</dbReference>
<evidence type="ECO:0000256" key="3">
    <source>
        <dbReference type="ARBA" id="ARBA00023212"/>
    </source>
</evidence>
<evidence type="ECO:0000256" key="4">
    <source>
        <dbReference type="ARBA" id="ARBA00038441"/>
    </source>
</evidence>
<dbReference type="AlphaFoldDB" id="A0A8C6ZK80"/>
<dbReference type="SMART" id="SM00243">
    <property type="entry name" value="GAS2"/>
    <property type="match status" value="1"/>
</dbReference>
<feature type="domain" description="GAR" evidence="7">
    <location>
        <begin position="182"/>
        <end position="263"/>
    </location>
</feature>
<evidence type="ECO:0000313" key="8">
    <source>
        <dbReference type="Ensembl" id="ENSNPEP00000015240.1"/>
    </source>
</evidence>
<dbReference type="Gene3D" id="1.10.418.10">
    <property type="entry name" value="Calponin-like domain"/>
    <property type="match status" value="1"/>
</dbReference>